<dbReference type="InterPro" id="IPR001875">
    <property type="entry name" value="DED_dom"/>
</dbReference>
<proteinExistence type="predicted"/>
<dbReference type="PROSITE" id="PS50168">
    <property type="entry name" value="DED"/>
    <property type="match status" value="1"/>
</dbReference>
<reference evidence="4" key="1">
    <citation type="submission" date="2021-10" db="EMBL/GenBank/DDBJ databases">
        <title>Tropical sea cucumber genome reveals ecological adaptation and Cuvierian tubules defense mechanism.</title>
        <authorList>
            <person name="Chen T."/>
        </authorList>
    </citation>
    <scope>NUCLEOTIDE SEQUENCE</scope>
    <source>
        <strain evidence="4">Nanhai2018</strain>
        <tissue evidence="4">Muscle</tissue>
    </source>
</reference>
<dbReference type="EMBL" id="JAIZAY010000010">
    <property type="protein sequence ID" value="KAJ8034773.1"/>
    <property type="molecule type" value="Genomic_DNA"/>
</dbReference>
<evidence type="ECO:0000256" key="2">
    <source>
        <dbReference type="SAM" id="MobiDB-lite"/>
    </source>
</evidence>
<feature type="region of interest" description="Disordered" evidence="2">
    <location>
        <begin position="522"/>
        <end position="560"/>
    </location>
</feature>
<name>A0A9Q1BWV0_HOLLE</name>
<keyword evidence="5" id="KW-1185">Reference proteome</keyword>
<feature type="compositionally biased region" description="Basic and acidic residues" evidence="2">
    <location>
        <begin position="522"/>
        <end position="538"/>
    </location>
</feature>
<dbReference type="Gene3D" id="1.10.533.10">
    <property type="entry name" value="Death Domain, Fas"/>
    <property type="match status" value="1"/>
</dbReference>
<dbReference type="Proteomes" id="UP001152320">
    <property type="component" value="Chromosome 10"/>
</dbReference>
<dbReference type="OrthoDB" id="187617at2759"/>
<sequence>MASKIATPRYCVQHSRFTKQDGWRLYDLSFSLNGNIAVTGYNENTYRTYIDVHTNVRHSDSRDKPKLIYSKEFEKYEDGKWIYPYTSVSFIDDDVLVSCPGYKLEVFQVNKDEVLRSRSVNGSARCLFVRERREIFLGFYQSNKITVYDVIDLNEIKSIILQGIQDGYWPGDMTALDDRIFVCVGDGKEVSNHKSLIFEEKNGRILSEFTRPTDTVKWYVQSVGVNMNTLGLAAVVWWDSYYYKEDTHRQIVFYSLLSENNCSFLNVEVESGVYRIRISDRGDRMITGNIWTGEVKVYGMAEVFTYNHFKEKLTSILQTDECTKLANFFKIPKDQTDAILSSEKPSVNLLRALEEKDILQSYNVERLIEAFEELTMNPFYRHVAEILMKTRSPEFYTKLIKEMEEKMRMAQTRSEDETMQLKEKATEVEDLQKELKELRKQQEAHLQITQERECKLKAVRDEDQLQLSSLKEELEAVKNAKAETEKVLIQTEELLQKIIQEKNEIKTELKQLQVAHSLRSVSLEEGKENQAESGKKVSADTTYDASSTTHDSSSTTSPVREKYLPESLLEDEFAKLLVKVAQKLSNSNCVMMAAYFNLPQSKLGFLQKESDTSGIELFHILKERNIINMYDVSQLQEVLSVLHLVEVNETLAIPYQNQIDPLLHQMNKVTREEH</sequence>
<comment type="caution">
    <text evidence="4">The sequence shown here is derived from an EMBL/GenBank/DDBJ whole genome shotgun (WGS) entry which is preliminary data.</text>
</comment>
<dbReference type="SUPFAM" id="SSF50998">
    <property type="entry name" value="Quinoprotein alcohol dehydrogenase-like"/>
    <property type="match status" value="1"/>
</dbReference>
<keyword evidence="1" id="KW-0175">Coiled coil</keyword>
<dbReference type="AlphaFoldDB" id="A0A9Q1BWV0"/>
<evidence type="ECO:0000313" key="4">
    <source>
        <dbReference type="EMBL" id="KAJ8034773.1"/>
    </source>
</evidence>
<dbReference type="GO" id="GO:0042981">
    <property type="term" value="P:regulation of apoptotic process"/>
    <property type="evidence" value="ECO:0007669"/>
    <property type="project" value="InterPro"/>
</dbReference>
<evidence type="ECO:0000256" key="1">
    <source>
        <dbReference type="SAM" id="Coils"/>
    </source>
</evidence>
<dbReference type="InterPro" id="IPR011029">
    <property type="entry name" value="DEATH-like_dom_sf"/>
</dbReference>
<feature type="domain" description="DED" evidence="3">
    <location>
        <begin position="572"/>
        <end position="653"/>
    </location>
</feature>
<protein>
    <recommendedName>
        <fullName evidence="3">DED domain-containing protein</fullName>
    </recommendedName>
</protein>
<dbReference type="InterPro" id="IPR011047">
    <property type="entry name" value="Quinoprotein_ADH-like_sf"/>
</dbReference>
<gene>
    <name evidence="4" type="ORF">HOLleu_21749</name>
</gene>
<organism evidence="4 5">
    <name type="scientific">Holothuria leucospilota</name>
    <name type="common">Black long sea cucumber</name>
    <name type="synonym">Mertensiothuria leucospilota</name>
    <dbReference type="NCBI Taxonomy" id="206669"/>
    <lineage>
        <taxon>Eukaryota</taxon>
        <taxon>Metazoa</taxon>
        <taxon>Echinodermata</taxon>
        <taxon>Eleutherozoa</taxon>
        <taxon>Echinozoa</taxon>
        <taxon>Holothuroidea</taxon>
        <taxon>Aspidochirotacea</taxon>
        <taxon>Aspidochirotida</taxon>
        <taxon>Holothuriidae</taxon>
        <taxon>Holothuria</taxon>
    </lineage>
</organism>
<feature type="coiled-coil region" evidence="1">
    <location>
        <begin position="400"/>
        <end position="515"/>
    </location>
</feature>
<evidence type="ECO:0000313" key="5">
    <source>
        <dbReference type="Proteomes" id="UP001152320"/>
    </source>
</evidence>
<evidence type="ECO:0000259" key="3">
    <source>
        <dbReference type="PROSITE" id="PS50168"/>
    </source>
</evidence>
<feature type="compositionally biased region" description="Low complexity" evidence="2">
    <location>
        <begin position="539"/>
        <end position="557"/>
    </location>
</feature>
<accession>A0A9Q1BWV0</accession>